<reference evidence="8 9" key="1">
    <citation type="journal article" date="2016" name="Nat. Commun.">
        <title>Thousands of microbial genomes shed light on interconnected biogeochemical processes in an aquifer system.</title>
        <authorList>
            <person name="Anantharaman K."/>
            <person name="Brown C.T."/>
            <person name="Hug L.A."/>
            <person name="Sharon I."/>
            <person name="Castelle C.J."/>
            <person name="Probst A.J."/>
            <person name="Thomas B.C."/>
            <person name="Singh A."/>
            <person name="Wilkins M.J."/>
            <person name="Karaoz U."/>
            <person name="Brodie E.L."/>
            <person name="Williams K.H."/>
            <person name="Hubbard S.S."/>
            <person name="Banfield J.F."/>
        </authorList>
    </citation>
    <scope>NUCLEOTIDE SEQUENCE [LARGE SCALE GENOMIC DNA]</scope>
</reference>
<feature type="transmembrane region" description="Helical" evidence="6">
    <location>
        <begin position="375"/>
        <end position="393"/>
    </location>
</feature>
<sequence length="408" mass="44852">MLLTAFIDLLGVGIVIPVLPALFLDLSSGIFPQSFGVSGRAIILGLLMAAYPFAQFIGAPIIGALSDRKGRKPVLVLSLVGTLIGYVLFALGIIYSNLWILFFSRLLDGFTGGNISTIYSAIADISNEKEKIKRFGYVGMAFGLGFILGPFIGGTLSDKNLFSYFHYSMPFWFVAVLCFVNILLVLYKFPETLKNKINSKMDPLIGFKNTAKAFKIPNMRTLFTVSFILAFGFNLFVQFFSIYLISKFEMNQNQVGRFFAYVGIWIAVSQGILAGYVSRKLDAVKVLPPAIFLLATSIIILTLPEKYTFMLLLLPFVAIFQGIITPNINAAISNQADQTSQGEVLGINQSLVSLSQIFPPIIDGFLFSISVDLPIIFSGICTILGGILLVVFYSKNKKKKFSEIQNGV</sequence>
<feature type="transmembrane region" description="Helical" evidence="6">
    <location>
        <begin position="258"/>
        <end position="277"/>
    </location>
</feature>
<dbReference type="InterPro" id="IPR001958">
    <property type="entry name" value="Tet-R_TetA/multi-R_MdtG-like"/>
</dbReference>
<feature type="transmembrane region" description="Helical" evidence="6">
    <location>
        <begin position="74"/>
        <end position="96"/>
    </location>
</feature>
<dbReference type="InterPro" id="IPR011701">
    <property type="entry name" value="MFS"/>
</dbReference>
<dbReference type="SUPFAM" id="SSF103473">
    <property type="entry name" value="MFS general substrate transporter"/>
    <property type="match status" value="1"/>
</dbReference>
<dbReference type="PANTHER" id="PTHR23504">
    <property type="entry name" value="MAJOR FACILITATOR SUPERFAMILY DOMAIN-CONTAINING PROTEIN 10"/>
    <property type="match status" value="1"/>
</dbReference>
<feature type="transmembrane region" description="Helical" evidence="6">
    <location>
        <begin position="309"/>
        <end position="330"/>
    </location>
</feature>
<dbReference type="PRINTS" id="PR01035">
    <property type="entry name" value="TCRTETA"/>
</dbReference>
<evidence type="ECO:0000256" key="5">
    <source>
        <dbReference type="ARBA" id="ARBA00023136"/>
    </source>
</evidence>
<dbReference type="PROSITE" id="PS50850">
    <property type="entry name" value="MFS"/>
    <property type="match status" value="1"/>
</dbReference>
<feature type="transmembrane region" description="Helical" evidence="6">
    <location>
        <begin position="7"/>
        <end position="30"/>
    </location>
</feature>
<evidence type="ECO:0000259" key="7">
    <source>
        <dbReference type="PROSITE" id="PS50850"/>
    </source>
</evidence>
<keyword evidence="2" id="KW-0813">Transport</keyword>
<dbReference type="PANTHER" id="PTHR23504:SF15">
    <property type="entry name" value="MAJOR FACILITATOR SUPERFAMILY (MFS) PROFILE DOMAIN-CONTAINING PROTEIN"/>
    <property type="match status" value="1"/>
</dbReference>
<gene>
    <name evidence="8" type="ORF">A2W32_04395</name>
</gene>
<evidence type="ECO:0000256" key="6">
    <source>
        <dbReference type="SAM" id="Phobius"/>
    </source>
</evidence>
<dbReference type="EMBL" id="MEUT01000051">
    <property type="protein sequence ID" value="OGC49426.1"/>
    <property type="molecule type" value="Genomic_DNA"/>
</dbReference>
<organism evidence="8 9">
    <name type="scientific">candidate division WWE3 bacterium RBG_16_37_10</name>
    <dbReference type="NCBI Taxonomy" id="1802610"/>
    <lineage>
        <taxon>Bacteria</taxon>
        <taxon>Katanobacteria</taxon>
    </lineage>
</organism>
<evidence type="ECO:0000256" key="4">
    <source>
        <dbReference type="ARBA" id="ARBA00022989"/>
    </source>
</evidence>
<dbReference type="AlphaFoldDB" id="A0A1F4UX04"/>
<dbReference type="STRING" id="1802610.A2W32_04395"/>
<feature type="transmembrane region" description="Helical" evidence="6">
    <location>
        <begin position="284"/>
        <end position="303"/>
    </location>
</feature>
<feature type="transmembrane region" description="Helical" evidence="6">
    <location>
        <begin position="135"/>
        <end position="152"/>
    </location>
</feature>
<evidence type="ECO:0000256" key="3">
    <source>
        <dbReference type="ARBA" id="ARBA00022692"/>
    </source>
</evidence>
<protein>
    <recommendedName>
        <fullName evidence="7">Major facilitator superfamily (MFS) profile domain-containing protein</fullName>
    </recommendedName>
</protein>
<keyword evidence="5 6" id="KW-0472">Membrane</keyword>
<dbReference type="Gene3D" id="1.20.1250.20">
    <property type="entry name" value="MFS general substrate transporter like domains"/>
    <property type="match status" value="1"/>
</dbReference>
<dbReference type="GO" id="GO:0022857">
    <property type="term" value="F:transmembrane transporter activity"/>
    <property type="evidence" value="ECO:0007669"/>
    <property type="project" value="InterPro"/>
</dbReference>
<evidence type="ECO:0000313" key="8">
    <source>
        <dbReference type="EMBL" id="OGC49426.1"/>
    </source>
</evidence>
<feature type="transmembrane region" description="Helical" evidence="6">
    <location>
        <begin position="222"/>
        <end position="246"/>
    </location>
</feature>
<evidence type="ECO:0000256" key="2">
    <source>
        <dbReference type="ARBA" id="ARBA00022448"/>
    </source>
</evidence>
<dbReference type="InterPro" id="IPR020846">
    <property type="entry name" value="MFS_dom"/>
</dbReference>
<feature type="transmembrane region" description="Helical" evidence="6">
    <location>
        <begin position="164"/>
        <end position="187"/>
    </location>
</feature>
<dbReference type="InterPro" id="IPR036259">
    <property type="entry name" value="MFS_trans_sf"/>
</dbReference>
<dbReference type="Pfam" id="PF07690">
    <property type="entry name" value="MFS_1"/>
    <property type="match status" value="1"/>
</dbReference>
<feature type="domain" description="Major facilitator superfamily (MFS) profile" evidence="7">
    <location>
        <begin position="1"/>
        <end position="397"/>
    </location>
</feature>
<dbReference type="GO" id="GO:0016020">
    <property type="term" value="C:membrane"/>
    <property type="evidence" value="ECO:0007669"/>
    <property type="project" value="UniProtKB-SubCell"/>
</dbReference>
<evidence type="ECO:0000313" key="9">
    <source>
        <dbReference type="Proteomes" id="UP000177371"/>
    </source>
</evidence>
<comment type="caution">
    <text evidence="8">The sequence shown here is derived from an EMBL/GenBank/DDBJ whole genome shotgun (WGS) entry which is preliminary data.</text>
</comment>
<dbReference type="Proteomes" id="UP000177371">
    <property type="component" value="Unassembled WGS sequence"/>
</dbReference>
<proteinExistence type="predicted"/>
<comment type="subcellular location">
    <subcellularLocation>
        <location evidence="1">Membrane</location>
        <topology evidence="1">Multi-pass membrane protein</topology>
    </subcellularLocation>
</comment>
<keyword evidence="4 6" id="KW-1133">Transmembrane helix</keyword>
<feature type="transmembrane region" description="Helical" evidence="6">
    <location>
        <begin position="351"/>
        <end position="369"/>
    </location>
</feature>
<accession>A0A1F4UX04</accession>
<feature type="transmembrane region" description="Helical" evidence="6">
    <location>
        <begin position="102"/>
        <end position="123"/>
    </location>
</feature>
<name>A0A1F4UX04_UNCKA</name>
<feature type="transmembrane region" description="Helical" evidence="6">
    <location>
        <begin position="42"/>
        <end position="62"/>
    </location>
</feature>
<evidence type="ECO:0000256" key="1">
    <source>
        <dbReference type="ARBA" id="ARBA00004141"/>
    </source>
</evidence>
<keyword evidence="3 6" id="KW-0812">Transmembrane</keyword>